<evidence type="ECO:0000256" key="5">
    <source>
        <dbReference type="ARBA" id="ARBA00022989"/>
    </source>
</evidence>
<proteinExistence type="inferred from homology"/>
<feature type="transmembrane region" description="Helical" evidence="7">
    <location>
        <begin position="213"/>
        <end position="231"/>
    </location>
</feature>
<evidence type="ECO:0000256" key="2">
    <source>
        <dbReference type="ARBA" id="ARBA00005745"/>
    </source>
</evidence>
<reference evidence="9" key="1">
    <citation type="submission" date="2023-09" db="EMBL/GenBank/DDBJ databases">
        <authorList>
            <consortium name="CW5 consortium"/>
            <person name="Lu C.-W."/>
        </authorList>
    </citation>
    <scope>NUCLEOTIDE SEQUENCE</scope>
    <source>
        <strain evidence="9">KPS</strain>
    </source>
</reference>
<evidence type="ECO:0000259" key="8">
    <source>
        <dbReference type="Pfam" id="PF00482"/>
    </source>
</evidence>
<name>A0ABY9R5E1_9BACT</name>
<dbReference type="Pfam" id="PF00482">
    <property type="entry name" value="T2SSF"/>
    <property type="match status" value="1"/>
</dbReference>
<gene>
    <name evidence="9" type="ORF">KPS_000924</name>
</gene>
<evidence type="ECO:0000256" key="4">
    <source>
        <dbReference type="ARBA" id="ARBA00022692"/>
    </source>
</evidence>
<sequence>MMIDCQALSLFLARSAFSDAARIRTWRKLAEQVRYNFDLVRSFEVLRDRAKARRSPLAITFGLILDRLYTGQALGSALRGLAPAEEVLLIAGGQDSGQLAQTLPLCVDLIEAKRDIVGSLVQALAYPALLLGMLVVLVVVIAVHVMPNISMLVDPSRLTGAAATMHALSASIASPAGAVVGVLFGLLLLLSLASLPHWTGPLRLRVESLPPWSFYRLVVGSVWLFTVATLMRGGMQLNQIFEAQLGTTNLSSWLRERVQAVHAEQALGKGLGEALADSGMRFPDEELVEDLCMYSKLPRFHEQLDSMARDWLVNGVATITRQAKVLNIVCLLAIVGLLCGVALAIGSLQQQLSISGGF</sequence>
<feature type="transmembrane region" description="Helical" evidence="7">
    <location>
        <begin position="167"/>
        <end position="193"/>
    </location>
</feature>
<keyword evidence="4 7" id="KW-0812">Transmembrane</keyword>
<dbReference type="InterPro" id="IPR042094">
    <property type="entry name" value="T2SS_GspF_sf"/>
</dbReference>
<dbReference type="PANTHER" id="PTHR30012:SF0">
    <property type="entry name" value="TYPE II SECRETION SYSTEM PROTEIN F-RELATED"/>
    <property type="match status" value="1"/>
</dbReference>
<evidence type="ECO:0000256" key="1">
    <source>
        <dbReference type="ARBA" id="ARBA00004651"/>
    </source>
</evidence>
<dbReference type="Proteomes" id="UP001180616">
    <property type="component" value="Chromosome"/>
</dbReference>
<keyword evidence="3" id="KW-1003">Cell membrane</keyword>
<accession>A0ABY9R5E1</accession>
<dbReference type="Gene3D" id="1.20.81.30">
    <property type="entry name" value="Type II secretion system (T2SS), domain F"/>
    <property type="match status" value="1"/>
</dbReference>
<evidence type="ECO:0000256" key="6">
    <source>
        <dbReference type="ARBA" id="ARBA00023136"/>
    </source>
</evidence>
<comment type="similarity">
    <text evidence="2">Belongs to the GSP F family.</text>
</comment>
<dbReference type="EMBL" id="CP133659">
    <property type="protein sequence ID" value="WMW66357.1"/>
    <property type="molecule type" value="Genomic_DNA"/>
</dbReference>
<dbReference type="PANTHER" id="PTHR30012">
    <property type="entry name" value="GENERAL SECRETION PATHWAY PROTEIN"/>
    <property type="match status" value="1"/>
</dbReference>
<keyword evidence="6 7" id="KW-0472">Membrane</keyword>
<feature type="transmembrane region" description="Helical" evidence="7">
    <location>
        <begin position="124"/>
        <end position="146"/>
    </location>
</feature>
<dbReference type="InterPro" id="IPR003004">
    <property type="entry name" value="GspF/PilC"/>
</dbReference>
<feature type="domain" description="Type II secretion system protein GspF" evidence="8">
    <location>
        <begin position="28"/>
        <end position="147"/>
    </location>
</feature>
<dbReference type="InterPro" id="IPR018076">
    <property type="entry name" value="T2SS_GspF_dom"/>
</dbReference>
<keyword evidence="5 7" id="KW-1133">Transmembrane helix</keyword>
<evidence type="ECO:0000313" key="10">
    <source>
        <dbReference type="Proteomes" id="UP001180616"/>
    </source>
</evidence>
<evidence type="ECO:0000256" key="7">
    <source>
        <dbReference type="SAM" id="Phobius"/>
    </source>
</evidence>
<feature type="transmembrane region" description="Helical" evidence="7">
    <location>
        <begin position="325"/>
        <end position="348"/>
    </location>
</feature>
<dbReference type="RefSeq" id="WP_309542260.1">
    <property type="nucleotide sequence ID" value="NZ_CP133659.1"/>
</dbReference>
<protein>
    <submittedName>
        <fullName evidence="9">Type II secretion system F family protein</fullName>
    </submittedName>
</protein>
<organism evidence="9 10">
    <name type="scientific">Nitratidesulfovibrio liaohensis</name>
    <dbReference type="NCBI Taxonomy" id="2604158"/>
    <lineage>
        <taxon>Bacteria</taxon>
        <taxon>Pseudomonadati</taxon>
        <taxon>Thermodesulfobacteriota</taxon>
        <taxon>Desulfovibrionia</taxon>
        <taxon>Desulfovibrionales</taxon>
        <taxon>Desulfovibrionaceae</taxon>
        <taxon>Nitratidesulfovibrio</taxon>
    </lineage>
</organism>
<keyword evidence="10" id="KW-1185">Reference proteome</keyword>
<evidence type="ECO:0000313" key="9">
    <source>
        <dbReference type="EMBL" id="WMW66357.1"/>
    </source>
</evidence>
<evidence type="ECO:0000256" key="3">
    <source>
        <dbReference type="ARBA" id="ARBA00022475"/>
    </source>
</evidence>
<comment type="subcellular location">
    <subcellularLocation>
        <location evidence="1">Cell membrane</location>
        <topology evidence="1">Multi-pass membrane protein</topology>
    </subcellularLocation>
</comment>